<keyword evidence="3" id="KW-0443">Lipid metabolism</keyword>
<accession>X0Q0Y5</accession>
<evidence type="ECO:0000256" key="4">
    <source>
        <dbReference type="ARBA" id="ARBA00023709"/>
    </source>
</evidence>
<name>X0Q0Y5_RHOWR</name>
<gene>
    <name evidence="7" type="ORF">RW1_013_01100</name>
</gene>
<reference evidence="7 8" key="1">
    <citation type="submission" date="2014-02" db="EMBL/GenBank/DDBJ databases">
        <title>Whole genome shotgun sequence of Rhodococcus wratislaviensis NBRC 100605.</title>
        <authorList>
            <person name="Hosoyama A."/>
            <person name="Tsuchikane K."/>
            <person name="Yoshida I."/>
            <person name="Ohji S."/>
            <person name="Ichikawa N."/>
            <person name="Yamazoe A."/>
            <person name="Fujita N."/>
        </authorList>
    </citation>
    <scope>NUCLEOTIDE SEQUENCE [LARGE SCALE GENOMIC DNA]</scope>
    <source>
        <strain evidence="7 8">NBRC 100605</strain>
    </source>
</reference>
<evidence type="ECO:0000313" key="7">
    <source>
        <dbReference type="EMBL" id="GAF44487.1"/>
    </source>
</evidence>
<comment type="catalytic activity">
    <reaction evidence="4">
        <text>a (3S)-3-hydroxyacyl-CoA = a (2E)-enoyl-CoA + H2O</text>
        <dbReference type="Rhea" id="RHEA:16105"/>
        <dbReference type="ChEBI" id="CHEBI:15377"/>
        <dbReference type="ChEBI" id="CHEBI:57318"/>
        <dbReference type="ChEBI" id="CHEBI:58856"/>
        <dbReference type="EC" id="4.2.1.17"/>
    </reaction>
</comment>
<evidence type="ECO:0000313" key="8">
    <source>
        <dbReference type="Proteomes" id="UP000019491"/>
    </source>
</evidence>
<dbReference type="RefSeq" id="WP_052033026.1">
    <property type="nucleotide sequence ID" value="NZ_BAWF01000013.1"/>
</dbReference>
<dbReference type="Proteomes" id="UP000019491">
    <property type="component" value="Unassembled WGS sequence"/>
</dbReference>
<evidence type="ECO:0000256" key="3">
    <source>
        <dbReference type="ARBA" id="ARBA00022832"/>
    </source>
</evidence>
<dbReference type="PANTHER" id="PTHR11941:SF54">
    <property type="entry name" value="ENOYL-COA HYDRATASE, MITOCHONDRIAL"/>
    <property type="match status" value="1"/>
</dbReference>
<dbReference type="CDD" id="cd06558">
    <property type="entry name" value="crotonase-like"/>
    <property type="match status" value="1"/>
</dbReference>
<evidence type="ECO:0000256" key="6">
    <source>
        <dbReference type="RuleBase" id="RU003707"/>
    </source>
</evidence>
<dbReference type="InterPro" id="IPR029045">
    <property type="entry name" value="ClpP/crotonase-like_dom_sf"/>
</dbReference>
<proteinExistence type="inferred from homology"/>
<dbReference type="InterPro" id="IPR001753">
    <property type="entry name" value="Enoyl-CoA_hydra/iso"/>
</dbReference>
<dbReference type="InterPro" id="IPR018376">
    <property type="entry name" value="Enoyl-CoA_hyd/isom_CS"/>
</dbReference>
<dbReference type="Gene3D" id="3.90.226.10">
    <property type="entry name" value="2-enoyl-CoA Hydratase, Chain A, domain 1"/>
    <property type="match status" value="1"/>
</dbReference>
<dbReference type="AlphaFoldDB" id="X0Q0Y5"/>
<evidence type="ECO:0000256" key="2">
    <source>
        <dbReference type="ARBA" id="ARBA00005254"/>
    </source>
</evidence>
<organism evidence="7 8">
    <name type="scientific">Rhodococcus wratislaviensis NBRC 100605</name>
    <dbReference type="NCBI Taxonomy" id="1219028"/>
    <lineage>
        <taxon>Bacteria</taxon>
        <taxon>Bacillati</taxon>
        <taxon>Actinomycetota</taxon>
        <taxon>Actinomycetes</taxon>
        <taxon>Mycobacteriales</taxon>
        <taxon>Nocardiaceae</taxon>
        <taxon>Rhodococcus</taxon>
    </lineage>
</organism>
<comment type="catalytic activity">
    <reaction evidence="5">
        <text>a 4-saturated-(3S)-3-hydroxyacyl-CoA = a (3E)-enoyl-CoA + H2O</text>
        <dbReference type="Rhea" id="RHEA:20724"/>
        <dbReference type="ChEBI" id="CHEBI:15377"/>
        <dbReference type="ChEBI" id="CHEBI:58521"/>
        <dbReference type="ChEBI" id="CHEBI:137480"/>
        <dbReference type="EC" id="4.2.1.17"/>
    </reaction>
</comment>
<evidence type="ECO:0000256" key="5">
    <source>
        <dbReference type="ARBA" id="ARBA00023717"/>
    </source>
</evidence>
<sequence length="274" mass="29295">MTDHHEPGGRTHYHRDGHVAVIELDNPPLNVVSLAMTDSLDRHLAQAADDPSVRGVVITGRGDRAFCAGSDIGEFDDYMYPGRVVDLKLRHQNEVFDRLENLTKPTVAALNGLAYGGGLEIAMCCDLIVSAPGTKVALPETRLGVFPSSGGPIRLARRIGPARAKYLIFTADPIDARTGYEYGLVNELVEDGDVRAGAISLAHRLAAGPRIGLAAVKELINRSHTDDAQSLREASLTFSDQAFSSPECAAGVHAFRTRTAPNFAAADSVAEVAR</sequence>
<evidence type="ECO:0000256" key="1">
    <source>
        <dbReference type="ARBA" id="ARBA00002994"/>
    </source>
</evidence>
<comment type="similarity">
    <text evidence="2 6">Belongs to the enoyl-CoA hydratase/isomerase family.</text>
</comment>
<dbReference type="Pfam" id="PF00378">
    <property type="entry name" value="ECH_1"/>
    <property type="match status" value="1"/>
</dbReference>
<dbReference type="SUPFAM" id="SSF52096">
    <property type="entry name" value="ClpP/crotonase"/>
    <property type="match status" value="1"/>
</dbReference>
<comment type="caution">
    <text evidence="7">The sequence shown here is derived from an EMBL/GenBank/DDBJ whole genome shotgun (WGS) entry which is preliminary data.</text>
</comment>
<comment type="function">
    <text evidence="1">Could possibly oxidize fatty acids using specific components.</text>
</comment>
<keyword evidence="8" id="KW-1185">Reference proteome</keyword>
<keyword evidence="3" id="KW-0276">Fatty acid metabolism</keyword>
<dbReference type="PROSITE" id="PS00166">
    <property type="entry name" value="ENOYL_COA_HYDRATASE"/>
    <property type="match status" value="1"/>
</dbReference>
<protein>
    <submittedName>
        <fullName evidence="7">Putative enoyl-CoA hydratase</fullName>
    </submittedName>
</protein>
<dbReference type="PANTHER" id="PTHR11941">
    <property type="entry name" value="ENOYL-COA HYDRATASE-RELATED"/>
    <property type="match status" value="1"/>
</dbReference>
<dbReference type="GO" id="GO:0006635">
    <property type="term" value="P:fatty acid beta-oxidation"/>
    <property type="evidence" value="ECO:0007669"/>
    <property type="project" value="TreeGrafter"/>
</dbReference>
<dbReference type="EMBL" id="BAWF01000013">
    <property type="protein sequence ID" value="GAF44487.1"/>
    <property type="molecule type" value="Genomic_DNA"/>
</dbReference>
<dbReference type="OrthoDB" id="370015at2"/>
<dbReference type="GO" id="GO:0004300">
    <property type="term" value="F:enoyl-CoA hydratase activity"/>
    <property type="evidence" value="ECO:0007669"/>
    <property type="project" value="UniProtKB-EC"/>
</dbReference>